<keyword evidence="3" id="KW-1185">Reference proteome</keyword>
<dbReference type="OrthoDB" id="5382633at2"/>
<reference evidence="2 3" key="1">
    <citation type="submission" date="2017-06" db="EMBL/GenBank/DDBJ databases">
        <authorList>
            <person name="Kim H.J."/>
            <person name="Triplett B.A."/>
        </authorList>
    </citation>
    <scope>NUCLEOTIDE SEQUENCE [LARGE SCALE GENOMIC DNA]</scope>
    <source>
        <strain evidence="2 3">DSM 14713</strain>
    </source>
</reference>
<accession>A0A250IBB2</accession>
<keyword evidence="1" id="KW-1133">Transmembrane helix</keyword>
<feature type="transmembrane region" description="Helical" evidence="1">
    <location>
        <begin position="112"/>
        <end position="132"/>
    </location>
</feature>
<feature type="transmembrane region" description="Helical" evidence="1">
    <location>
        <begin position="80"/>
        <end position="100"/>
    </location>
</feature>
<keyword evidence="1" id="KW-0472">Membrane</keyword>
<protein>
    <recommendedName>
        <fullName evidence="4">DUF1109 domain-containing protein</fullName>
    </recommendedName>
</protein>
<evidence type="ECO:0000256" key="1">
    <source>
        <dbReference type="SAM" id="Phobius"/>
    </source>
</evidence>
<gene>
    <name evidence="2" type="ORF">MEBOL_001946</name>
</gene>
<feature type="transmembrane region" description="Helical" evidence="1">
    <location>
        <begin position="139"/>
        <end position="159"/>
    </location>
</feature>
<sequence>MSPDCLRVLEYLEAPLPPELAAHRDTCAECQALLAGFSSLDGSLAAEPPPAVPPALERARTRALEELAAHPVARPWWHEALRLLGVSLGVIVLVALGSWYAGRLLNTAPPAVMLGLTVLVLLAMGAGTLVALSPTRRLGAAGVAVALGAAGVTAAMLLGGSGVKVHGFLEGCLGCVRTGVLVSALPVLLALNALRRLAFQTVRAMAAGLSAGAVGLVLVHLRCPEGGVAHLAVSHVGPWLLMGALVPWVRSQLRTRVHAP</sequence>
<feature type="transmembrane region" description="Helical" evidence="1">
    <location>
        <begin position="202"/>
        <end position="221"/>
    </location>
</feature>
<dbReference type="RefSeq" id="WP_095977174.1">
    <property type="nucleotide sequence ID" value="NZ_CP022163.1"/>
</dbReference>
<evidence type="ECO:0000313" key="3">
    <source>
        <dbReference type="Proteomes" id="UP000217289"/>
    </source>
</evidence>
<evidence type="ECO:0008006" key="4">
    <source>
        <dbReference type="Google" id="ProtNLM"/>
    </source>
</evidence>
<keyword evidence="1" id="KW-0812">Transmembrane</keyword>
<dbReference type="KEGG" id="mbd:MEBOL_001946"/>
<name>A0A250IBB2_9BACT</name>
<dbReference type="Proteomes" id="UP000217289">
    <property type="component" value="Chromosome"/>
</dbReference>
<dbReference type="EMBL" id="CP022163">
    <property type="protein sequence ID" value="ATB28498.1"/>
    <property type="molecule type" value="Genomic_DNA"/>
</dbReference>
<organism evidence="2 3">
    <name type="scientific">Melittangium boletus DSM 14713</name>
    <dbReference type="NCBI Taxonomy" id="1294270"/>
    <lineage>
        <taxon>Bacteria</taxon>
        <taxon>Pseudomonadati</taxon>
        <taxon>Myxococcota</taxon>
        <taxon>Myxococcia</taxon>
        <taxon>Myxococcales</taxon>
        <taxon>Cystobacterineae</taxon>
        <taxon>Archangiaceae</taxon>
        <taxon>Melittangium</taxon>
    </lineage>
</organism>
<evidence type="ECO:0000313" key="2">
    <source>
        <dbReference type="EMBL" id="ATB28498.1"/>
    </source>
</evidence>
<feature type="transmembrane region" description="Helical" evidence="1">
    <location>
        <begin position="227"/>
        <end position="249"/>
    </location>
</feature>
<dbReference type="AlphaFoldDB" id="A0A250IBB2"/>
<proteinExistence type="predicted"/>
<feature type="transmembrane region" description="Helical" evidence="1">
    <location>
        <begin position="165"/>
        <end position="190"/>
    </location>
</feature>